<feature type="chain" id="PRO_5011990958" description="ABC transporter substrate-binding protein" evidence="2">
    <location>
        <begin position="25"/>
        <end position="326"/>
    </location>
</feature>
<dbReference type="PROSITE" id="PS51257">
    <property type="entry name" value="PROKAR_LIPOPROTEIN"/>
    <property type="match status" value="1"/>
</dbReference>
<evidence type="ECO:0000256" key="1">
    <source>
        <dbReference type="ARBA" id="ARBA00006987"/>
    </source>
</evidence>
<comment type="caution">
    <text evidence="3">The sequence shown here is derived from an EMBL/GenBank/DDBJ whole genome shotgun (WGS) entry which is preliminary data.</text>
</comment>
<evidence type="ECO:0000313" key="4">
    <source>
        <dbReference type="Proteomes" id="UP000214603"/>
    </source>
</evidence>
<dbReference type="PIRSF" id="PIRSF017082">
    <property type="entry name" value="YflP"/>
    <property type="match status" value="1"/>
</dbReference>
<protein>
    <recommendedName>
        <fullName evidence="5">ABC transporter substrate-binding protein</fullName>
    </recommendedName>
</protein>
<accession>A0A225MRI5</accession>
<sequence length="326" mass="34805">MKTRILHVLFTFIACIVFSHNSIAAQTYPDRAIRLIVPFAPGGGTDFVARTLAKNLTQQLGQTVVVENHGGARTFIGALMVAKAPPDGYTLLLSSASTFAINPNIPPKAPYDPLKDFSPVALVARLPLFLVTAPSFPAKDMAGFLRHVKSLPVNRSIQYGSPGIGSTHQLAMEMLAQRAGFRAAHVPYKGAAPAMQGLLDGSISTMFLDLATGQEQIKAGKLHALAISSSTRSPLMPNVPTLAESGVPNYDAAAWIGIVAPAHTPSPVVDRLNREINRALADPIIRKRFAAAGAETVTSTPESFGTYMASEMKSWSEVIRKAHLSK</sequence>
<dbReference type="OrthoDB" id="8678477at2"/>
<organism evidence="3 4">
    <name type="scientific">Candidimonas nitroreducens</name>
    <dbReference type="NCBI Taxonomy" id="683354"/>
    <lineage>
        <taxon>Bacteria</taxon>
        <taxon>Pseudomonadati</taxon>
        <taxon>Pseudomonadota</taxon>
        <taxon>Betaproteobacteria</taxon>
        <taxon>Burkholderiales</taxon>
        <taxon>Alcaligenaceae</taxon>
        <taxon>Candidimonas</taxon>
    </lineage>
</organism>
<dbReference type="Gene3D" id="3.40.190.10">
    <property type="entry name" value="Periplasmic binding protein-like II"/>
    <property type="match status" value="1"/>
</dbReference>
<dbReference type="EMBL" id="NJIH01000003">
    <property type="protein sequence ID" value="OWT63825.1"/>
    <property type="molecule type" value="Genomic_DNA"/>
</dbReference>
<gene>
    <name evidence="3" type="ORF">CEY11_05830</name>
</gene>
<name>A0A225MRI5_9BURK</name>
<dbReference type="CDD" id="cd13578">
    <property type="entry name" value="PBP2_Bug27"/>
    <property type="match status" value="1"/>
</dbReference>
<evidence type="ECO:0008006" key="5">
    <source>
        <dbReference type="Google" id="ProtNLM"/>
    </source>
</evidence>
<keyword evidence="4" id="KW-1185">Reference proteome</keyword>
<dbReference type="InterPro" id="IPR042100">
    <property type="entry name" value="Bug_dom1"/>
</dbReference>
<reference evidence="4" key="1">
    <citation type="submission" date="2017-06" db="EMBL/GenBank/DDBJ databases">
        <title>Herbaspirillum phytohormonus sp. nov., isolated from the root nodule of Robinia pseudoacacia in lead-zinc mine.</title>
        <authorList>
            <person name="Fan M."/>
            <person name="Lin Y."/>
        </authorList>
    </citation>
    <scope>NUCLEOTIDE SEQUENCE [LARGE SCALE GENOMIC DNA]</scope>
    <source>
        <strain evidence="4">SC-089</strain>
    </source>
</reference>
<feature type="signal peptide" evidence="2">
    <location>
        <begin position="1"/>
        <end position="24"/>
    </location>
</feature>
<keyword evidence="2" id="KW-0732">Signal</keyword>
<dbReference type="Gene3D" id="3.40.190.150">
    <property type="entry name" value="Bordetella uptake gene, domain 1"/>
    <property type="match status" value="1"/>
</dbReference>
<comment type="similarity">
    <text evidence="1">Belongs to the UPF0065 (bug) family.</text>
</comment>
<proteinExistence type="inferred from homology"/>
<dbReference type="InterPro" id="IPR005064">
    <property type="entry name" value="BUG"/>
</dbReference>
<dbReference type="SUPFAM" id="SSF53850">
    <property type="entry name" value="Periplasmic binding protein-like II"/>
    <property type="match status" value="1"/>
</dbReference>
<dbReference type="Pfam" id="PF03401">
    <property type="entry name" value="TctC"/>
    <property type="match status" value="1"/>
</dbReference>
<dbReference type="RefSeq" id="WP_088602404.1">
    <property type="nucleotide sequence ID" value="NZ_NJIH01000003.1"/>
</dbReference>
<evidence type="ECO:0000313" key="3">
    <source>
        <dbReference type="EMBL" id="OWT63825.1"/>
    </source>
</evidence>
<evidence type="ECO:0000256" key="2">
    <source>
        <dbReference type="SAM" id="SignalP"/>
    </source>
</evidence>
<dbReference type="PANTHER" id="PTHR42928">
    <property type="entry name" value="TRICARBOXYLATE-BINDING PROTEIN"/>
    <property type="match status" value="1"/>
</dbReference>
<dbReference type="AlphaFoldDB" id="A0A225MRI5"/>
<dbReference type="PANTHER" id="PTHR42928:SF5">
    <property type="entry name" value="BLR1237 PROTEIN"/>
    <property type="match status" value="1"/>
</dbReference>
<dbReference type="Proteomes" id="UP000214603">
    <property type="component" value="Unassembled WGS sequence"/>
</dbReference>